<evidence type="ECO:0000313" key="2">
    <source>
        <dbReference type="EMBL" id="VCW52109.1"/>
    </source>
</evidence>
<proteinExistence type="predicted"/>
<dbReference type="AlphaFoldDB" id="A0A9X9PTF1"/>
<evidence type="ECO:0000313" key="3">
    <source>
        <dbReference type="Proteomes" id="UP000269945"/>
    </source>
</evidence>
<sequence length="51" mass="5579">MNQQSHHYHTSGLGMGRIISYTLPRDSPIGELPDEPGNKSSGFRRTPGQVA</sequence>
<gene>
    <name evidence="2" type="ORF">BN2614_LOCUS1</name>
</gene>
<dbReference type="EMBL" id="CYRY02000922">
    <property type="protein sequence ID" value="VCW52109.1"/>
    <property type="molecule type" value="Genomic_DNA"/>
</dbReference>
<keyword evidence="3" id="KW-1185">Reference proteome</keyword>
<comment type="caution">
    <text evidence="2">The sequence shown here is derived from an EMBL/GenBank/DDBJ whole genome shotgun (WGS) entry which is preliminary data.</text>
</comment>
<evidence type="ECO:0000256" key="1">
    <source>
        <dbReference type="SAM" id="MobiDB-lite"/>
    </source>
</evidence>
<feature type="region of interest" description="Disordered" evidence="1">
    <location>
        <begin position="22"/>
        <end position="51"/>
    </location>
</feature>
<reference evidence="2 3" key="1">
    <citation type="submission" date="2018-10" db="EMBL/GenBank/DDBJ databases">
        <authorList>
            <person name="Ekblom R."/>
            <person name="Jareborg N."/>
        </authorList>
    </citation>
    <scope>NUCLEOTIDE SEQUENCE [LARGE SCALE GENOMIC DNA]</scope>
    <source>
        <tissue evidence="2">Muscle</tissue>
    </source>
</reference>
<protein>
    <submittedName>
        <fullName evidence="2">Uncharacterized protein</fullName>
    </submittedName>
</protein>
<dbReference type="Proteomes" id="UP000269945">
    <property type="component" value="Unassembled WGS sequence"/>
</dbReference>
<name>A0A9X9PTF1_GULGU</name>
<organism evidence="2 3">
    <name type="scientific">Gulo gulo</name>
    <name type="common">Wolverine</name>
    <name type="synonym">Gluton</name>
    <dbReference type="NCBI Taxonomy" id="48420"/>
    <lineage>
        <taxon>Eukaryota</taxon>
        <taxon>Metazoa</taxon>
        <taxon>Chordata</taxon>
        <taxon>Craniata</taxon>
        <taxon>Vertebrata</taxon>
        <taxon>Euteleostomi</taxon>
        <taxon>Mammalia</taxon>
        <taxon>Eutheria</taxon>
        <taxon>Laurasiatheria</taxon>
        <taxon>Carnivora</taxon>
        <taxon>Caniformia</taxon>
        <taxon>Musteloidea</taxon>
        <taxon>Mustelidae</taxon>
        <taxon>Guloninae</taxon>
        <taxon>Gulo</taxon>
    </lineage>
</organism>
<accession>A0A9X9PTF1</accession>